<dbReference type="InterPro" id="IPR001387">
    <property type="entry name" value="Cro/C1-type_HTH"/>
</dbReference>
<evidence type="ECO:0000313" key="2">
    <source>
        <dbReference type="EMBL" id="MBO2461765.1"/>
    </source>
</evidence>
<sequence>MTQGDLAARLAVITGIYTVSQPEISRWETGKRRPTEWMPALATALQVEESYLTECPQRIGAGSPEAADEDWEQVSALLRRAFLKHGVTAAAAGAGLPAVGVADLQHITAALDNARRYADTTIVAYFTTQLDTIAAQDRTRGPAAAVPDVLALIAAAQKIAAEARPDVRARLLRLIARAAELAGWFYRDLAAEQPAEYWRDRAMEWAQAGADLPMQGYVLLKKAQAAWDTRDGLRMLSLAEAVQDGPWQLPAKVLAEAAQQVARGHALLGTDAPTIHRHLGYARDLLDQADIATVSLSPHYDEATFHVQVAHTHTLTGHPDQAIAAYEQWLTPGVFDRRDYGYHLAFKAAAQARAGDADAAARTGLAALRIARDTSSARTHAALIRLTGDLRPQWQRPRVAELRQAIVS</sequence>
<gene>
    <name evidence="2" type="ORF">J4709_29760</name>
</gene>
<organism evidence="2 3">
    <name type="scientific">Actinomadura violacea</name>
    <dbReference type="NCBI Taxonomy" id="2819934"/>
    <lineage>
        <taxon>Bacteria</taxon>
        <taxon>Bacillati</taxon>
        <taxon>Actinomycetota</taxon>
        <taxon>Actinomycetes</taxon>
        <taxon>Streptosporangiales</taxon>
        <taxon>Thermomonosporaceae</taxon>
        <taxon>Actinomadura</taxon>
    </lineage>
</organism>
<keyword evidence="3" id="KW-1185">Reference proteome</keyword>
<dbReference type="EMBL" id="JAGEPF010000018">
    <property type="protein sequence ID" value="MBO2461765.1"/>
    <property type="molecule type" value="Genomic_DNA"/>
</dbReference>
<feature type="domain" description="HTH cro/C1-type" evidence="1">
    <location>
        <begin position="1"/>
        <end position="52"/>
    </location>
</feature>
<evidence type="ECO:0000313" key="3">
    <source>
        <dbReference type="Proteomes" id="UP000680206"/>
    </source>
</evidence>
<dbReference type="CDD" id="cd00093">
    <property type="entry name" value="HTH_XRE"/>
    <property type="match status" value="1"/>
</dbReference>
<dbReference type="PROSITE" id="PS50943">
    <property type="entry name" value="HTH_CROC1"/>
    <property type="match status" value="1"/>
</dbReference>
<name>A0ABS3RYC7_9ACTN</name>
<reference evidence="2 3" key="1">
    <citation type="submission" date="2021-03" db="EMBL/GenBank/DDBJ databases">
        <title>Actinomadura violae sp. nov., isolated from lichen in Thailand.</title>
        <authorList>
            <person name="Kanchanasin P."/>
            <person name="Saeng-In P."/>
            <person name="Phongsopitanun W."/>
            <person name="Yuki M."/>
            <person name="Kudo T."/>
            <person name="Ohkuma M."/>
            <person name="Tanasupawat S."/>
        </authorList>
    </citation>
    <scope>NUCLEOTIDE SEQUENCE [LARGE SCALE GENOMIC DNA]</scope>
    <source>
        <strain evidence="2 3">LCR2-06</strain>
    </source>
</reference>
<dbReference type="Gene3D" id="1.10.260.40">
    <property type="entry name" value="lambda repressor-like DNA-binding domains"/>
    <property type="match status" value="1"/>
</dbReference>
<evidence type="ECO:0000259" key="1">
    <source>
        <dbReference type="PROSITE" id="PS50943"/>
    </source>
</evidence>
<dbReference type="Proteomes" id="UP000680206">
    <property type="component" value="Unassembled WGS sequence"/>
</dbReference>
<dbReference type="InterPro" id="IPR010982">
    <property type="entry name" value="Lambda_DNA-bd_dom_sf"/>
</dbReference>
<protein>
    <submittedName>
        <fullName evidence="2">Helix-turn-helix transcriptional regulator</fullName>
    </submittedName>
</protein>
<proteinExistence type="predicted"/>
<accession>A0ABS3RYC7</accession>
<comment type="caution">
    <text evidence="2">The sequence shown here is derived from an EMBL/GenBank/DDBJ whole genome shotgun (WGS) entry which is preliminary data.</text>
</comment>